<comment type="caution">
    <text evidence="1">The sequence shown here is derived from an EMBL/GenBank/DDBJ whole genome shotgun (WGS) entry which is preliminary data.</text>
</comment>
<proteinExistence type="predicted"/>
<keyword evidence="2" id="KW-1185">Reference proteome</keyword>
<dbReference type="Proteomes" id="UP000239590">
    <property type="component" value="Unassembled WGS sequence"/>
</dbReference>
<dbReference type="PROSITE" id="PS51257">
    <property type="entry name" value="PROKAR_LIPOPROTEIN"/>
    <property type="match status" value="1"/>
</dbReference>
<organism evidence="1 2">
    <name type="scientific">Siphonobacter curvatus</name>
    <dbReference type="NCBI Taxonomy" id="2094562"/>
    <lineage>
        <taxon>Bacteria</taxon>
        <taxon>Pseudomonadati</taxon>
        <taxon>Bacteroidota</taxon>
        <taxon>Cytophagia</taxon>
        <taxon>Cytophagales</taxon>
        <taxon>Cytophagaceae</taxon>
        <taxon>Siphonobacter</taxon>
    </lineage>
</organism>
<gene>
    <name evidence="1" type="ORF">C5O19_24475</name>
</gene>
<evidence type="ECO:0000313" key="2">
    <source>
        <dbReference type="Proteomes" id="UP000239590"/>
    </source>
</evidence>
<dbReference type="RefSeq" id="WP_104716003.1">
    <property type="nucleotide sequence ID" value="NZ_PTRA01000009.1"/>
</dbReference>
<evidence type="ECO:0000313" key="1">
    <source>
        <dbReference type="EMBL" id="PQA53405.1"/>
    </source>
</evidence>
<reference evidence="2" key="1">
    <citation type="submission" date="2018-02" db="EMBL/GenBank/DDBJ databases">
        <title>Genome sequencing of Solimonas sp. HR-BB.</title>
        <authorList>
            <person name="Lee Y."/>
            <person name="Jeon C.O."/>
        </authorList>
    </citation>
    <scope>NUCLEOTIDE SEQUENCE [LARGE SCALE GENOMIC DNA]</scope>
    <source>
        <strain evidence="2">HR-U</strain>
    </source>
</reference>
<accession>A0A2S7IF15</accession>
<protein>
    <submittedName>
        <fullName evidence="1">Uncharacterized protein</fullName>
    </submittedName>
</protein>
<sequence length="134" mass="15517">MKAIFLLLLMYLPIIGSCQTRESKSYFKIDSIRESSILSNKKTALFIRAKPLYDTNSSVPILWSFHKKGEIISGQNNPIDSFSYYSFIISNYKFKYLQIDYPGFLSAIIRIDKTYRGKKVYITAYLADDTKPLN</sequence>
<dbReference type="EMBL" id="PTRA01000009">
    <property type="protein sequence ID" value="PQA53405.1"/>
    <property type="molecule type" value="Genomic_DNA"/>
</dbReference>
<dbReference type="AlphaFoldDB" id="A0A2S7IF15"/>
<name>A0A2S7IF15_9BACT</name>